<dbReference type="Proteomes" id="UP000001075">
    <property type="component" value="Unassembled WGS sequence"/>
</dbReference>
<accession>G3ICB3</accession>
<dbReference type="EMBL" id="JH001905">
    <property type="protein sequence ID" value="EGW08296.1"/>
    <property type="molecule type" value="Genomic_DNA"/>
</dbReference>
<dbReference type="AlphaFoldDB" id="G3ICB3"/>
<dbReference type="InParanoid" id="G3ICB3"/>
<proteinExistence type="predicted"/>
<evidence type="ECO:0000313" key="1">
    <source>
        <dbReference type="EMBL" id="EGW08296.1"/>
    </source>
</evidence>
<evidence type="ECO:0000313" key="2">
    <source>
        <dbReference type="Proteomes" id="UP000001075"/>
    </source>
</evidence>
<organism evidence="1 2">
    <name type="scientific">Cricetulus griseus</name>
    <name type="common">Chinese hamster</name>
    <name type="synonym">Cricetulus barabensis griseus</name>
    <dbReference type="NCBI Taxonomy" id="10029"/>
    <lineage>
        <taxon>Eukaryota</taxon>
        <taxon>Metazoa</taxon>
        <taxon>Chordata</taxon>
        <taxon>Craniata</taxon>
        <taxon>Vertebrata</taxon>
        <taxon>Euteleostomi</taxon>
        <taxon>Mammalia</taxon>
        <taxon>Eutheria</taxon>
        <taxon>Euarchontoglires</taxon>
        <taxon>Glires</taxon>
        <taxon>Rodentia</taxon>
        <taxon>Myomorpha</taxon>
        <taxon>Muroidea</taxon>
        <taxon>Cricetidae</taxon>
        <taxon>Cricetinae</taxon>
        <taxon>Cricetulus</taxon>
    </lineage>
</organism>
<sequence>MFASENYLDEPRKQFKRTTINCIEFKEDKQLNEIKENKHRRDGNDKDILGLENRIQLGDRNIEKDSAE</sequence>
<gene>
    <name evidence="1" type="ORF">I79_021306</name>
</gene>
<protein>
    <submittedName>
        <fullName evidence="1">Uncharacterized protein</fullName>
    </submittedName>
</protein>
<name>G3ICB3_CRIGR</name>
<reference evidence="2" key="1">
    <citation type="journal article" date="2011" name="Nat. Biotechnol.">
        <title>The genomic sequence of the Chinese hamster ovary (CHO)-K1 cell line.</title>
        <authorList>
            <person name="Xu X."/>
            <person name="Nagarajan H."/>
            <person name="Lewis N.E."/>
            <person name="Pan S."/>
            <person name="Cai Z."/>
            <person name="Liu X."/>
            <person name="Chen W."/>
            <person name="Xie M."/>
            <person name="Wang W."/>
            <person name="Hammond S."/>
            <person name="Andersen M.R."/>
            <person name="Neff N."/>
            <person name="Passarelli B."/>
            <person name="Koh W."/>
            <person name="Fan H.C."/>
            <person name="Wang J."/>
            <person name="Gui Y."/>
            <person name="Lee K.H."/>
            <person name="Betenbaugh M.J."/>
            <person name="Quake S.R."/>
            <person name="Famili I."/>
            <person name="Palsson B.O."/>
            <person name="Wang J."/>
        </authorList>
    </citation>
    <scope>NUCLEOTIDE SEQUENCE [LARGE SCALE GENOMIC DNA]</scope>
    <source>
        <strain evidence="2">CHO K1 cell line</strain>
    </source>
</reference>